<reference evidence="1" key="1">
    <citation type="submission" date="2022-10" db="EMBL/GenBank/DDBJ databases">
        <title>Genome Sequence of Xylaria curta.</title>
        <authorList>
            <person name="Buettner E."/>
        </authorList>
    </citation>
    <scope>NUCLEOTIDE SEQUENCE</scope>
    <source>
        <strain evidence="1">Babe10</strain>
    </source>
</reference>
<dbReference type="EMBL" id="JAPDGR010005284">
    <property type="protein sequence ID" value="KAJ2966089.1"/>
    <property type="molecule type" value="Genomic_DNA"/>
</dbReference>
<name>A0ACC1MGV7_9PEZI</name>
<gene>
    <name evidence="1" type="ORF">NUW58_g10750</name>
</gene>
<accession>A0ACC1MGV7</accession>
<proteinExistence type="predicted"/>
<protein>
    <submittedName>
        <fullName evidence="1">Uncharacterized protein</fullName>
    </submittedName>
</protein>
<dbReference type="Proteomes" id="UP001143856">
    <property type="component" value="Unassembled WGS sequence"/>
</dbReference>
<keyword evidence="2" id="KW-1185">Reference proteome</keyword>
<comment type="caution">
    <text evidence="1">The sequence shown here is derived from an EMBL/GenBank/DDBJ whole genome shotgun (WGS) entry which is preliminary data.</text>
</comment>
<evidence type="ECO:0000313" key="2">
    <source>
        <dbReference type="Proteomes" id="UP001143856"/>
    </source>
</evidence>
<organism evidence="1 2">
    <name type="scientific">Xylaria curta</name>
    <dbReference type="NCBI Taxonomy" id="42375"/>
    <lineage>
        <taxon>Eukaryota</taxon>
        <taxon>Fungi</taxon>
        <taxon>Dikarya</taxon>
        <taxon>Ascomycota</taxon>
        <taxon>Pezizomycotina</taxon>
        <taxon>Sordariomycetes</taxon>
        <taxon>Xylariomycetidae</taxon>
        <taxon>Xylariales</taxon>
        <taxon>Xylariaceae</taxon>
        <taxon>Xylaria</taxon>
    </lineage>
</organism>
<sequence length="194" mass="19868">MAQKTSDPDDQPNTSSSATKESPGPAAAQKQSTSHISSPASAPTPTSTPQPSSSTTTTTATTTSTTPASKPPDSKQSGENAANSNANANTQPMSKSNAAASNLLSKDAMAGPSPYGTRSRNRGQARPNYAEDKDLDVEMEDALPEKKEEEPKKGIRQVNAATNGTGDANKATASGSRKGAAADDSKATNLFRSI</sequence>
<evidence type="ECO:0000313" key="1">
    <source>
        <dbReference type="EMBL" id="KAJ2966089.1"/>
    </source>
</evidence>